<evidence type="ECO:0000313" key="2">
    <source>
        <dbReference type="EMBL" id="EFF67915.1"/>
    </source>
</evidence>
<gene>
    <name evidence="2" type="ORF">BUTYVIB_01946</name>
</gene>
<organism evidence="2 3">
    <name type="scientific">Eshraghiella crossota DSM 2876</name>
    <dbReference type="NCBI Taxonomy" id="511680"/>
    <lineage>
        <taxon>Bacteria</taxon>
        <taxon>Bacillati</taxon>
        <taxon>Bacillota</taxon>
        <taxon>Clostridia</taxon>
        <taxon>Lachnospirales</taxon>
        <taxon>Lachnospiraceae</taxon>
        <taxon>Eshraghiella</taxon>
    </lineage>
</organism>
<keyword evidence="2" id="KW-0808">Transferase</keyword>
<dbReference type="PANTHER" id="PTHR43415:SF3">
    <property type="entry name" value="GNAT-FAMILY ACETYLTRANSFERASE"/>
    <property type="match status" value="1"/>
</dbReference>
<dbReference type="GeneID" id="98917917"/>
<dbReference type="InterPro" id="IPR016181">
    <property type="entry name" value="Acyl_CoA_acyltransferase"/>
</dbReference>
<sequence>MSYFWKNGLVELKMIREEDSHNFYDVLMDTQTRKQAEHGIYLPATVQYAKDMADNAMVNNEQGDELWFSIRNMDEEPVGYAVIDWINEKMGNAQLSITVYRQYRGLGYAGSAASILLEYLFNERRFHKVGCNVMEDNEEGKTFVENMGFTLDAFRSGMFYTGGHYTGELYYSLLDFEYNGTGTDKERERKNYKGFEVFDSTLGNSEKHTAKGPLVWEQRPYYWEYDGIVLSDMNEEEYCINHGMIYDTESCIFFDSDVKLPYEPDFLSDFETEHLNFGCEDDRIEFSIWDLEDNYAGCINLCGIDKKNGKFSFSVYILPEHRGKGYSVKALKLVLNYAFNELRMNKMVSCVNMGNDASAAMMRSVGCVVEGVSRDSEYYHGHYVDTVMFGLTAEDFKKHCTDSK</sequence>
<dbReference type="Proteomes" id="UP000006238">
    <property type="component" value="Unassembled WGS sequence"/>
</dbReference>
<dbReference type="STRING" id="45851.BHV86_08630"/>
<reference evidence="2 3" key="1">
    <citation type="submission" date="2010-02" db="EMBL/GenBank/DDBJ databases">
        <authorList>
            <person name="Weinstock G."/>
            <person name="Sodergren E."/>
            <person name="Clifton S."/>
            <person name="Fulton L."/>
            <person name="Fulton B."/>
            <person name="Courtney L."/>
            <person name="Fronick C."/>
            <person name="Harrison M."/>
            <person name="Strong C."/>
            <person name="Farmer C."/>
            <person name="Delahaunty K."/>
            <person name="Markovic C."/>
            <person name="Hall O."/>
            <person name="Minx P."/>
            <person name="Tomlinson C."/>
            <person name="Mitreva M."/>
            <person name="Nelson J."/>
            <person name="Hou S."/>
            <person name="Wollam A."/>
            <person name="Pepin K.H."/>
            <person name="Johnson M."/>
            <person name="Bhonagiri V."/>
            <person name="Zhang X."/>
            <person name="Suruliraj S."/>
            <person name="Warren W."/>
            <person name="Chinwalla A."/>
            <person name="Mardis E.R."/>
            <person name="Wilson R.K."/>
        </authorList>
    </citation>
    <scope>NUCLEOTIDE SEQUENCE [LARGE SCALE GENOMIC DNA]</scope>
    <source>
        <strain evidence="2 3">DSM 2876</strain>
    </source>
</reference>
<dbReference type="SUPFAM" id="SSF55729">
    <property type="entry name" value="Acyl-CoA N-acyltransferases (Nat)"/>
    <property type="match status" value="2"/>
</dbReference>
<dbReference type="HOGENOM" id="CLU_680910_0_0_9"/>
<dbReference type="PROSITE" id="PS51186">
    <property type="entry name" value="GNAT"/>
    <property type="match status" value="2"/>
</dbReference>
<dbReference type="Gene3D" id="3.40.630.30">
    <property type="match status" value="2"/>
</dbReference>
<proteinExistence type="predicted"/>
<dbReference type="eggNOG" id="COG1670">
    <property type="taxonomic scope" value="Bacteria"/>
</dbReference>
<dbReference type="Pfam" id="PF13302">
    <property type="entry name" value="Acetyltransf_3"/>
    <property type="match status" value="2"/>
</dbReference>
<name>D4S1H6_9FIRM</name>
<feature type="domain" description="N-acetyltransferase" evidence="1">
    <location>
        <begin position="228"/>
        <end position="390"/>
    </location>
</feature>
<dbReference type="InterPro" id="IPR000182">
    <property type="entry name" value="GNAT_dom"/>
</dbReference>
<comment type="caution">
    <text evidence="2">The sequence shown here is derived from an EMBL/GenBank/DDBJ whole genome shotgun (WGS) entry which is preliminary data.</text>
</comment>
<dbReference type="RefSeq" id="WP_005603829.1">
    <property type="nucleotide sequence ID" value="NZ_GG663524.1"/>
</dbReference>
<dbReference type="CDD" id="cd04301">
    <property type="entry name" value="NAT_SF"/>
    <property type="match status" value="1"/>
</dbReference>
<accession>D4S1H6</accession>
<evidence type="ECO:0000313" key="3">
    <source>
        <dbReference type="Proteomes" id="UP000006238"/>
    </source>
</evidence>
<dbReference type="AlphaFoldDB" id="D4S1H6"/>
<dbReference type="PANTHER" id="PTHR43415">
    <property type="entry name" value="SPERMIDINE N(1)-ACETYLTRANSFERASE"/>
    <property type="match status" value="1"/>
</dbReference>
<dbReference type="GO" id="GO:0016747">
    <property type="term" value="F:acyltransferase activity, transferring groups other than amino-acyl groups"/>
    <property type="evidence" value="ECO:0007669"/>
    <property type="project" value="InterPro"/>
</dbReference>
<feature type="domain" description="N-acetyltransferase" evidence="1">
    <location>
        <begin position="10"/>
        <end position="172"/>
    </location>
</feature>
<evidence type="ECO:0000259" key="1">
    <source>
        <dbReference type="PROSITE" id="PS51186"/>
    </source>
</evidence>
<dbReference type="EMBL" id="ABWN01000034">
    <property type="protein sequence ID" value="EFF67915.1"/>
    <property type="molecule type" value="Genomic_DNA"/>
</dbReference>
<protein>
    <submittedName>
        <fullName evidence="2">Acetyltransferase, GNAT family</fullName>
    </submittedName>
</protein>
<keyword evidence="3" id="KW-1185">Reference proteome</keyword>